<dbReference type="PRINTS" id="PR00080">
    <property type="entry name" value="SDRFAMILY"/>
</dbReference>
<dbReference type="InterPro" id="IPR020904">
    <property type="entry name" value="Sc_DH/Rdtase_CS"/>
</dbReference>
<dbReference type="GO" id="GO:0016616">
    <property type="term" value="F:oxidoreductase activity, acting on the CH-OH group of donors, NAD or NADP as acceptor"/>
    <property type="evidence" value="ECO:0007669"/>
    <property type="project" value="TreeGrafter"/>
</dbReference>
<evidence type="ECO:0000313" key="5">
    <source>
        <dbReference type="Proteomes" id="UP000278627"/>
    </source>
</evidence>
<dbReference type="SUPFAM" id="SSF51735">
    <property type="entry name" value="NAD(P)-binding Rossmann-fold domains"/>
    <property type="match status" value="1"/>
</dbReference>
<evidence type="ECO:0000256" key="1">
    <source>
        <dbReference type="ARBA" id="ARBA00006484"/>
    </source>
</evidence>
<dbReference type="GO" id="GO:0005811">
    <property type="term" value="C:lipid droplet"/>
    <property type="evidence" value="ECO:0007669"/>
    <property type="project" value="TreeGrafter"/>
</dbReference>
<evidence type="ECO:0000256" key="2">
    <source>
        <dbReference type="ARBA" id="ARBA00023002"/>
    </source>
</evidence>
<reference evidence="4 5" key="2">
    <citation type="submission" date="2018-11" db="EMBL/GenBank/DDBJ databases">
        <authorList>
            <consortium name="Pathogen Informatics"/>
        </authorList>
    </citation>
    <scope>NUCLEOTIDE SEQUENCE [LARGE SCALE GENOMIC DNA]</scope>
</reference>
<sequence length="362" mass="41392">MTFSDNMAREKLHRQILISLKFALQYILCVLFRDLPRMIALKRKSITDQVVAITGGASGIGKGLAQKIALEHNAIVCILDINQVVFYSIIHLNYGNLLISFVIKNFFSQEEGVRTVSQIIESGGRAYFFLCNVAKSDEVKLCAQQIFSNTKIGCIDILVCNASILRIGKFLDLDDKDYQDTMNVNILGYIYTMRAFLPHMMDRNHGQIVAIGSICSHYGDYLGTAYCTAKFAIRGLMETLQMELYEEKKNGVVLTTIYPYFVDTALIANNMTEPFSTFYDVIPLDKCVEEVLDAILKERMYYFIPQSLAFLCNAAKWFKTFAVNNHFSYTTKYSMPYVRRLINCRYKTLNKRGDNEIQTNMK</sequence>
<keyword evidence="5" id="KW-1185">Reference proteome</keyword>
<organism evidence="6">
    <name type="scientific">Brugia pahangi</name>
    <name type="common">Filarial nematode worm</name>
    <dbReference type="NCBI Taxonomy" id="6280"/>
    <lineage>
        <taxon>Eukaryota</taxon>
        <taxon>Metazoa</taxon>
        <taxon>Ecdysozoa</taxon>
        <taxon>Nematoda</taxon>
        <taxon>Chromadorea</taxon>
        <taxon>Rhabditida</taxon>
        <taxon>Spirurina</taxon>
        <taxon>Spiruromorpha</taxon>
        <taxon>Filarioidea</taxon>
        <taxon>Onchocercidae</taxon>
        <taxon>Brugia</taxon>
    </lineage>
</organism>
<dbReference type="Pfam" id="PF00106">
    <property type="entry name" value="adh_short"/>
    <property type="match status" value="1"/>
</dbReference>
<dbReference type="WBParaSite" id="BPAG_0000077601-mRNA-1">
    <property type="protein sequence ID" value="BPAG_0000077601-mRNA-1"/>
    <property type="gene ID" value="BPAG_0000077601"/>
</dbReference>
<accession>A0A0N4SYG6</accession>
<dbReference type="InterPro" id="IPR036291">
    <property type="entry name" value="NAD(P)-bd_dom_sf"/>
</dbReference>
<protein>
    <submittedName>
        <fullName evidence="6">Short-chain dehydrogenase</fullName>
    </submittedName>
</protein>
<evidence type="ECO:0000313" key="4">
    <source>
        <dbReference type="EMBL" id="VDN81963.1"/>
    </source>
</evidence>
<gene>
    <name evidence="4" type="ORF">BPAG_LOCUS777</name>
</gene>
<evidence type="ECO:0000256" key="3">
    <source>
        <dbReference type="RuleBase" id="RU000363"/>
    </source>
</evidence>
<dbReference type="AlphaFoldDB" id="A0A0N4SYG6"/>
<dbReference type="EMBL" id="UZAD01000042">
    <property type="protein sequence ID" value="VDN81963.1"/>
    <property type="molecule type" value="Genomic_DNA"/>
</dbReference>
<dbReference type="InterPro" id="IPR002347">
    <property type="entry name" value="SDR_fam"/>
</dbReference>
<dbReference type="Proteomes" id="UP000278627">
    <property type="component" value="Unassembled WGS sequence"/>
</dbReference>
<reference evidence="6" key="1">
    <citation type="submission" date="2017-02" db="UniProtKB">
        <authorList>
            <consortium name="WormBaseParasite"/>
        </authorList>
    </citation>
    <scope>IDENTIFICATION</scope>
</reference>
<dbReference type="STRING" id="6280.A0A0N4SYG6"/>
<evidence type="ECO:0000313" key="6">
    <source>
        <dbReference type="WBParaSite" id="BPAG_0000077601-mRNA-1"/>
    </source>
</evidence>
<comment type="similarity">
    <text evidence="1 3">Belongs to the short-chain dehydrogenases/reductases (SDR) family.</text>
</comment>
<name>A0A0N4SYG6_BRUPA</name>
<dbReference type="PANTHER" id="PTHR24322:SF736">
    <property type="entry name" value="RETINOL DEHYDROGENASE 10"/>
    <property type="match status" value="1"/>
</dbReference>
<keyword evidence="2" id="KW-0560">Oxidoreductase</keyword>
<proteinExistence type="inferred from homology"/>
<dbReference type="PROSITE" id="PS00061">
    <property type="entry name" value="ADH_SHORT"/>
    <property type="match status" value="1"/>
</dbReference>
<dbReference type="PANTHER" id="PTHR24322">
    <property type="entry name" value="PKSB"/>
    <property type="match status" value="1"/>
</dbReference>
<dbReference type="PRINTS" id="PR00081">
    <property type="entry name" value="GDHRDH"/>
</dbReference>
<dbReference type="Gene3D" id="3.40.50.720">
    <property type="entry name" value="NAD(P)-binding Rossmann-like Domain"/>
    <property type="match status" value="1"/>
</dbReference>